<dbReference type="VEuPathDB" id="FungiDB:GWK60_J05951"/>
<gene>
    <name evidence="1" type="ORF">AO440_003027</name>
</gene>
<organism evidence="1 2">
    <name type="scientific">Candida glabrata</name>
    <name type="common">Yeast</name>
    <name type="synonym">Torulopsis glabrata</name>
    <dbReference type="NCBI Taxonomy" id="5478"/>
    <lineage>
        <taxon>Eukaryota</taxon>
        <taxon>Fungi</taxon>
        <taxon>Dikarya</taxon>
        <taxon>Ascomycota</taxon>
        <taxon>Saccharomycotina</taxon>
        <taxon>Saccharomycetes</taxon>
        <taxon>Saccharomycetales</taxon>
        <taxon>Saccharomycetaceae</taxon>
        <taxon>Nakaseomyces</taxon>
    </lineage>
</organism>
<evidence type="ECO:0000313" key="2">
    <source>
        <dbReference type="Proteomes" id="UP000054886"/>
    </source>
</evidence>
<dbReference type="Proteomes" id="UP000054886">
    <property type="component" value="Unassembled WGS sequence"/>
</dbReference>
<dbReference type="AlphaFoldDB" id="A0A0W0DH52"/>
<name>A0A0W0DH52_CANGB</name>
<dbReference type="VEuPathDB" id="FungiDB:B1J91_J06138g"/>
<proteinExistence type="predicted"/>
<dbReference type="VEuPathDB" id="FungiDB:CAGL0J06138g"/>
<dbReference type="EMBL" id="LLZZ01000043">
    <property type="protein sequence ID" value="KTB11057.1"/>
    <property type="molecule type" value="Genomic_DNA"/>
</dbReference>
<dbReference type="VEuPathDB" id="FungiDB:GVI51_J05973"/>
<sequence>MDRVRSLLNSRRVVRVPEDEGERVLLPPQNSVSVESTAEHLYRPHVGGDDDDQMTMIDGDRDDMTMHTLLSESSTIGDFQRLGFVNRCPNFDNERVVPFVSVLLSRGFYAFASEESYKAYLGNKRKIEKFDVQSELGIPLFHALPSNVVKSMFGSRSTPVMRIFKFIVVRTCDANDNEGSTRADVLDFAPQGSELVSELQGTPYSVYKYQFCTIFKAVDTKTGKVEHKFAFSKLTSNVKDTVITENVNMTNYMQSRNADTNYAGLNLRWYGSTGFASPFGSNNIKLLVLDDSMPSYMTQDTLNDYEQARRAERLRPLGYLPVWARYSDDKVSVIPKKRTLRVATLDIKEQNRELSSDNPNTAFGLPWDTQVLTCMCMLLHEYESRKDKRHNATLRSQLVGPGMLM</sequence>
<accession>A0A0W0DH52</accession>
<comment type="caution">
    <text evidence="1">The sequence shown here is derived from an EMBL/GenBank/DDBJ whole genome shotgun (WGS) entry which is preliminary data.</text>
</comment>
<reference evidence="1 2" key="1">
    <citation type="submission" date="2015-10" db="EMBL/GenBank/DDBJ databases">
        <title>Draft genomes sequences of Candida glabrata isolates 1A, 1B, 2A, 2B, 3A and 3B.</title>
        <authorList>
            <person name="Haavelsrud O.E."/>
            <person name="Gaustad P."/>
        </authorList>
    </citation>
    <scope>NUCLEOTIDE SEQUENCE [LARGE SCALE GENOMIC DNA]</scope>
    <source>
        <strain evidence="1">910700640</strain>
    </source>
</reference>
<evidence type="ECO:0000313" key="1">
    <source>
        <dbReference type="EMBL" id="KTB11057.1"/>
    </source>
</evidence>
<protein>
    <submittedName>
        <fullName evidence="1">Uncharacterized protein</fullName>
    </submittedName>
</protein>